<dbReference type="InterPro" id="IPR003594">
    <property type="entry name" value="HATPase_dom"/>
</dbReference>
<keyword evidence="4" id="KW-0808">Transferase</keyword>
<dbReference type="RefSeq" id="WP_213020445.1">
    <property type="nucleotide sequence ID" value="NZ_BORJ01000004.1"/>
</dbReference>
<evidence type="ECO:0000256" key="3">
    <source>
        <dbReference type="ARBA" id="ARBA00022553"/>
    </source>
</evidence>
<evidence type="ECO:0000256" key="8">
    <source>
        <dbReference type="ARBA" id="ARBA00023012"/>
    </source>
</evidence>
<evidence type="ECO:0000259" key="10">
    <source>
        <dbReference type="PROSITE" id="PS50011"/>
    </source>
</evidence>
<dbReference type="Proteomes" id="UP000680670">
    <property type="component" value="Unassembled WGS sequence"/>
</dbReference>
<gene>
    <name evidence="12" type="ORF">J6TS1_21040</name>
</gene>
<dbReference type="Pfam" id="PF02518">
    <property type="entry name" value="HATPase_c"/>
    <property type="match status" value="1"/>
</dbReference>
<organism evidence="12 13">
    <name type="scientific">Siminovitchia terrae</name>
    <name type="common">Bacillus terrae</name>
    <dbReference type="NCBI Taxonomy" id="1914933"/>
    <lineage>
        <taxon>Bacteria</taxon>
        <taxon>Bacillati</taxon>
        <taxon>Bacillota</taxon>
        <taxon>Bacilli</taxon>
        <taxon>Bacillales</taxon>
        <taxon>Bacillaceae</taxon>
        <taxon>Siminovitchia</taxon>
    </lineage>
</organism>
<dbReference type="InterPro" id="IPR053159">
    <property type="entry name" value="Hybrid_Histidine_Kinase"/>
</dbReference>
<comment type="catalytic activity">
    <reaction evidence="1">
        <text>ATP + protein L-histidine = ADP + protein N-phospho-L-histidine.</text>
        <dbReference type="EC" id="2.7.13.3"/>
    </reaction>
</comment>
<name>A0ABQ4KX67_SIMTE</name>
<dbReference type="InterPro" id="IPR005467">
    <property type="entry name" value="His_kinase_dom"/>
</dbReference>
<dbReference type="InterPro" id="IPR000719">
    <property type="entry name" value="Prot_kinase_dom"/>
</dbReference>
<dbReference type="Gene3D" id="3.40.50.300">
    <property type="entry name" value="P-loop containing nucleotide triphosphate hydrolases"/>
    <property type="match status" value="1"/>
</dbReference>
<dbReference type="SUPFAM" id="SSF52540">
    <property type="entry name" value="P-loop containing nucleoside triphosphate hydrolases"/>
    <property type="match status" value="1"/>
</dbReference>
<dbReference type="InterPro" id="IPR041664">
    <property type="entry name" value="AAA_16"/>
</dbReference>
<dbReference type="SMART" id="SM00388">
    <property type="entry name" value="HisKA"/>
    <property type="match status" value="1"/>
</dbReference>
<dbReference type="CDD" id="cd00082">
    <property type="entry name" value="HisKA"/>
    <property type="match status" value="1"/>
</dbReference>
<dbReference type="Gene3D" id="1.10.287.130">
    <property type="match status" value="1"/>
</dbReference>
<dbReference type="SUPFAM" id="SSF56112">
    <property type="entry name" value="Protein kinase-like (PK-like)"/>
    <property type="match status" value="1"/>
</dbReference>
<dbReference type="PRINTS" id="PR00344">
    <property type="entry name" value="BCTRLSENSOR"/>
</dbReference>
<dbReference type="SUPFAM" id="SSF55781">
    <property type="entry name" value="GAF domain-like"/>
    <property type="match status" value="1"/>
</dbReference>
<keyword evidence="9" id="KW-0175">Coiled coil</keyword>
<dbReference type="SMART" id="SM00387">
    <property type="entry name" value="HATPase_c"/>
    <property type="match status" value="1"/>
</dbReference>
<dbReference type="SUPFAM" id="SSF55874">
    <property type="entry name" value="ATPase domain of HSP90 chaperone/DNA topoisomerase II/histidine kinase"/>
    <property type="match status" value="1"/>
</dbReference>
<dbReference type="PROSITE" id="PS50011">
    <property type="entry name" value="PROTEIN_KINASE_DOM"/>
    <property type="match status" value="1"/>
</dbReference>
<evidence type="ECO:0000256" key="5">
    <source>
        <dbReference type="ARBA" id="ARBA00022741"/>
    </source>
</evidence>
<keyword evidence="13" id="KW-1185">Reference proteome</keyword>
<feature type="domain" description="Protein kinase" evidence="10">
    <location>
        <begin position="13"/>
        <end position="264"/>
    </location>
</feature>
<evidence type="ECO:0000256" key="2">
    <source>
        <dbReference type="ARBA" id="ARBA00012438"/>
    </source>
</evidence>
<dbReference type="InterPro" id="IPR003018">
    <property type="entry name" value="GAF"/>
</dbReference>
<evidence type="ECO:0000256" key="4">
    <source>
        <dbReference type="ARBA" id="ARBA00022679"/>
    </source>
</evidence>
<dbReference type="InterPro" id="IPR011009">
    <property type="entry name" value="Kinase-like_dom_sf"/>
</dbReference>
<evidence type="ECO:0000259" key="11">
    <source>
        <dbReference type="PROSITE" id="PS50109"/>
    </source>
</evidence>
<protein>
    <recommendedName>
        <fullName evidence="2">histidine kinase</fullName>
        <ecNumber evidence="2">2.7.13.3</ecNumber>
    </recommendedName>
</protein>
<dbReference type="InterPro" id="IPR004358">
    <property type="entry name" value="Sig_transdc_His_kin-like_C"/>
</dbReference>
<keyword evidence="7" id="KW-0067">ATP-binding</keyword>
<dbReference type="SMART" id="SM00220">
    <property type="entry name" value="S_TKc"/>
    <property type="match status" value="1"/>
</dbReference>
<keyword evidence="6 12" id="KW-0418">Kinase</keyword>
<dbReference type="CDD" id="cd14014">
    <property type="entry name" value="STKc_PknB_like"/>
    <property type="match status" value="1"/>
</dbReference>
<evidence type="ECO:0000313" key="12">
    <source>
        <dbReference type="EMBL" id="GIN96234.1"/>
    </source>
</evidence>
<evidence type="ECO:0000256" key="9">
    <source>
        <dbReference type="SAM" id="Coils"/>
    </source>
</evidence>
<keyword evidence="12" id="KW-0723">Serine/threonine-protein kinase</keyword>
<dbReference type="Pfam" id="PF01590">
    <property type="entry name" value="GAF"/>
    <property type="match status" value="1"/>
</dbReference>
<dbReference type="Gene3D" id="1.10.510.10">
    <property type="entry name" value="Transferase(Phosphotransferase) domain 1"/>
    <property type="match status" value="1"/>
</dbReference>
<dbReference type="PANTHER" id="PTHR43642:SF1">
    <property type="entry name" value="HYBRID SIGNAL TRANSDUCTION HISTIDINE KINASE G"/>
    <property type="match status" value="1"/>
</dbReference>
<dbReference type="Pfam" id="PF00512">
    <property type="entry name" value="HisKA"/>
    <property type="match status" value="1"/>
</dbReference>
<dbReference type="InterPro" id="IPR036890">
    <property type="entry name" value="HATPase_C_sf"/>
</dbReference>
<dbReference type="CDD" id="cd00075">
    <property type="entry name" value="HATPase"/>
    <property type="match status" value="1"/>
</dbReference>
<proteinExistence type="predicted"/>
<dbReference type="InterPro" id="IPR027417">
    <property type="entry name" value="P-loop_NTPase"/>
</dbReference>
<dbReference type="EMBL" id="BORJ01000004">
    <property type="protein sequence ID" value="GIN96234.1"/>
    <property type="molecule type" value="Genomic_DNA"/>
</dbReference>
<feature type="coiled-coil region" evidence="9">
    <location>
        <begin position="1472"/>
        <end position="1502"/>
    </location>
</feature>
<dbReference type="Pfam" id="PF00069">
    <property type="entry name" value="Pkinase"/>
    <property type="match status" value="1"/>
</dbReference>
<dbReference type="SUPFAM" id="SSF47384">
    <property type="entry name" value="Homodimeric domain of signal transducing histidine kinase"/>
    <property type="match status" value="1"/>
</dbReference>
<evidence type="ECO:0000256" key="1">
    <source>
        <dbReference type="ARBA" id="ARBA00000085"/>
    </source>
</evidence>
<feature type="domain" description="Histidine kinase" evidence="11">
    <location>
        <begin position="1502"/>
        <end position="1722"/>
    </location>
</feature>
<keyword evidence="8" id="KW-0902">Two-component regulatory system</keyword>
<dbReference type="InterPro" id="IPR029016">
    <property type="entry name" value="GAF-like_dom_sf"/>
</dbReference>
<evidence type="ECO:0000313" key="13">
    <source>
        <dbReference type="Proteomes" id="UP000680670"/>
    </source>
</evidence>
<dbReference type="Pfam" id="PF13191">
    <property type="entry name" value="AAA_16"/>
    <property type="match status" value="1"/>
</dbReference>
<dbReference type="PROSITE" id="PS50109">
    <property type="entry name" value="HIS_KIN"/>
    <property type="match status" value="1"/>
</dbReference>
<reference evidence="12 13" key="1">
    <citation type="submission" date="2021-03" db="EMBL/GenBank/DDBJ databases">
        <title>Antimicrobial resistance genes in bacteria isolated from Japanese honey, and their potential for conferring macrolide and lincosamide resistance in the American foulbrood pathogen Paenibacillus larvae.</title>
        <authorList>
            <person name="Okamoto M."/>
            <person name="Kumagai M."/>
            <person name="Kanamori H."/>
            <person name="Takamatsu D."/>
        </authorList>
    </citation>
    <scope>NUCLEOTIDE SEQUENCE [LARGE SCALE GENOMIC DNA]</scope>
    <source>
        <strain evidence="12 13">J6TS1</strain>
    </source>
</reference>
<sequence>MKAAVNMIHLPGYEELKILDQNKLWVFVSAVQQSTHSPVLIRMRSPENPNISEDQNYRSHLLENHKIDGILRPISIGEYNNHSFLVTEFFDGLSLDTLLKEHTLNIAHFLSISIELASIIQQLHSRQMIHKHIHPANILIRMKPFKVKITCQDTAHKDENTLSTGPLARYISPEQTGRLNRGVDKRSDLYSLGVLFYQMLTQSLPFEVRDPADLVHAHLAKIPKQPIELNTKIPRLLSDIVMKLLEKNPDSRYQSAFGLKEDLLEFKKRFGLGEDRPAFPLGGKDHTPQFDFGQKLFGRKSDEQTLRHALDRSCNGLSTIAFISGESGIGKTALVHVVRQPLYQYRGYYISGKFDLLKKQKPYAPLIYAFTDLIKQLLSEGRERIAYWKKILETELEGYLPVLASIIPEIQWIAGKQKEPENVTALEANNRLRYSFDKLISVFSKKGHPLVLFLDDLQWADQATIDLLHHVAISQPVNRYLLIIGAYRDNEVSSSHPFDIMLKDIKQKGLRLIEIPLVPLNEKDMLAWIKHLFACSDKEAEKMAIFIQRITKGNPFFTKQLLQAFYEQRFIALDEVTKTWTIDFKKLHNMNFAENIVNFIIDRFYQLPAEVQDLLKDASCIGNQFCLSLLRAAFNEKDNREIAKLLLLPTEDGLIFRLNTTYPPGYPGEDTNYAEGISDVYQFLHDKVQQAIYSTMSKDERKERHLTIGRFLSDLSKQEGSIEKNIFDIVNHYNQCIPLLHPHEEIQLAKWNMLAGKKAKEGVAFKDSFSFFKIANKLIGDDAWSNHYELAVQIAMGLGELAYINNQFSFSEEKFDEALDKVKSKEEKLEIYNLKMTLYTHVHRVEDSVDSGLKALRLYGWIIDKKPGKLKVGAEFLKTRICLRKYGMDSIKHLPKMENKDFQQITKTLLAMNASAYHLNQNLAALLILKAFRLTLKHGTTDMSALVYINYALILSAGFGRYDESYDFGKMAILSADKNESTILRASAYFIFGTYINHWKKHITESEQMLEHSQKLCIEAGNLHLAGANSSFLCLSSFLKGHSLQETADLIERQRNFSVSIQYTLADDFLYELNSWISVLKGRQDHPDWHFEFKIADESAMIIHYTLRLQFAFLLNEKSIAKNLIKKLGKLVDQSLFLIIAPEYYFYESLWLLRSLKDDSKIFDPLQAKKRMKRNLKQFNKWMSHSPANYAHKYVLLKAEMAAFENDLEKAATYFEEAAEAAAKYGFNQDKGIINELAGRFYKNQGFHRLAKTALFAAVDAYDKWGALKKISLLKQEYPDIFQVREFSHAGNDARAYSIDLKSILNAARAISSEIVLEKLICKVMDIVLVNGGAQKGVMLIKDADTLEPIVQGSIDEGGTQITHSSAIRFPKHIVHYVEKSLEPVILTNSTTDKRFASDPYIQKNKPKSVLCFPVLHQGKLGGIIYLENNLIVSAFSPDRIEILNLISSQAAISIENAFLYESLEKKVIDRTKKLRDAYDNLEKANQELADVEMSRRQLYSDISHDLRSPITAAQGYIEAILDGVIQDKDEQMHYLTKSHQRLLTLNEMIHDLFELSKLESKGITFSKKQIRVDELFDHLCKMFEHDIVTSNEFFSAKMSDPPHAGYPFVEVDVRRMEQVVQNLISNAVKHTEPGEIGLHLLNDSDNHQVILAVTDKGQGIPEEELPFIFDRFYTKSTKQQAGHGLGLAICKEIIESHNGKITVESKLNEGTSFFIHLPATHLNHDEGTSKH</sequence>
<dbReference type="InterPro" id="IPR036097">
    <property type="entry name" value="HisK_dim/P_sf"/>
</dbReference>
<keyword evidence="3" id="KW-0597">Phosphoprotein</keyword>
<dbReference type="Gene3D" id="3.30.450.40">
    <property type="match status" value="1"/>
</dbReference>
<evidence type="ECO:0000256" key="7">
    <source>
        <dbReference type="ARBA" id="ARBA00022840"/>
    </source>
</evidence>
<dbReference type="SMART" id="SM00065">
    <property type="entry name" value="GAF"/>
    <property type="match status" value="1"/>
</dbReference>
<dbReference type="InterPro" id="IPR003661">
    <property type="entry name" value="HisK_dim/P_dom"/>
</dbReference>
<comment type="caution">
    <text evidence="12">The sequence shown here is derived from an EMBL/GenBank/DDBJ whole genome shotgun (WGS) entry which is preliminary data.</text>
</comment>
<dbReference type="Gene3D" id="3.30.565.10">
    <property type="entry name" value="Histidine kinase-like ATPase, C-terminal domain"/>
    <property type="match status" value="1"/>
</dbReference>
<evidence type="ECO:0000256" key="6">
    <source>
        <dbReference type="ARBA" id="ARBA00022777"/>
    </source>
</evidence>
<dbReference type="GO" id="GO:0004674">
    <property type="term" value="F:protein serine/threonine kinase activity"/>
    <property type="evidence" value="ECO:0007669"/>
    <property type="project" value="UniProtKB-KW"/>
</dbReference>
<dbReference type="EC" id="2.7.13.3" evidence="2"/>
<dbReference type="PANTHER" id="PTHR43642">
    <property type="entry name" value="HYBRID SIGNAL TRANSDUCTION HISTIDINE KINASE G"/>
    <property type="match status" value="1"/>
</dbReference>
<accession>A0ABQ4KX67</accession>
<keyword evidence="5" id="KW-0547">Nucleotide-binding</keyword>